<dbReference type="GO" id="GO:0016020">
    <property type="term" value="C:membrane"/>
    <property type="evidence" value="ECO:0007669"/>
    <property type="project" value="UniProtKB-SubCell"/>
</dbReference>
<dbReference type="GO" id="GO:0015833">
    <property type="term" value="P:peptide transport"/>
    <property type="evidence" value="ECO:0007669"/>
    <property type="project" value="UniProtKB-KW"/>
</dbReference>
<keyword evidence="6 7" id="KW-0472">Membrane</keyword>
<feature type="transmembrane region" description="Helical" evidence="7">
    <location>
        <begin position="167"/>
        <end position="190"/>
    </location>
</feature>
<dbReference type="InterPro" id="IPR000109">
    <property type="entry name" value="POT_fam"/>
</dbReference>
<dbReference type="AlphaFoldDB" id="A0A1X7SP11"/>
<keyword evidence="4" id="KW-0571">Peptide transport</keyword>
<comment type="similarity">
    <text evidence="2">Belongs to the major facilitator superfamily. Proton-dependent oligopeptide transporter (POT/PTR) (TC 2.A.17) family.</text>
</comment>
<evidence type="ECO:0000256" key="4">
    <source>
        <dbReference type="ARBA" id="ARBA00022856"/>
    </source>
</evidence>
<name>A0A1X7SP11_AMPQE</name>
<reference evidence="9" key="1">
    <citation type="submission" date="2017-05" db="UniProtKB">
        <authorList>
            <consortium name="EnsemblMetazoa"/>
        </authorList>
    </citation>
    <scope>IDENTIFICATION</scope>
</reference>
<proteinExistence type="inferred from homology"/>
<dbReference type="EnsemblMetazoa" id="Aqu2.1.03828_001">
    <property type="protein sequence ID" value="Aqu2.1.03828_001"/>
    <property type="gene ID" value="Aqu2.1.03828"/>
</dbReference>
<feature type="transmembrane region" description="Helical" evidence="7">
    <location>
        <begin position="280"/>
        <end position="301"/>
    </location>
</feature>
<keyword evidence="8" id="KW-0732">Signal</keyword>
<dbReference type="InParanoid" id="A0A1X7SP11"/>
<comment type="subcellular location">
    <subcellularLocation>
        <location evidence="1">Membrane</location>
        <topology evidence="1">Multi-pass membrane protein</topology>
    </subcellularLocation>
</comment>
<dbReference type="SUPFAM" id="SSF103473">
    <property type="entry name" value="MFS general substrate transporter"/>
    <property type="match status" value="1"/>
</dbReference>
<dbReference type="Pfam" id="PF00854">
    <property type="entry name" value="PTR2"/>
    <property type="match status" value="1"/>
</dbReference>
<accession>A0A1X7SP11</accession>
<evidence type="ECO:0000256" key="6">
    <source>
        <dbReference type="ARBA" id="ARBA00023136"/>
    </source>
</evidence>
<evidence type="ECO:0000313" key="9">
    <source>
        <dbReference type="EnsemblMetazoa" id="Aqu2.1.03828_001"/>
    </source>
</evidence>
<evidence type="ECO:0000256" key="8">
    <source>
        <dbReference type="SAM" id="SignalP"/>
    </source>
</evidence>
<feature type="transmembrane region" description="Helical" evidence="7">
    <location>
        <begin position="247"/>
        <end position="268"/>
    </location>
</feature>
<keyword evidence="4" id="KW-0813">Transport</keyword>
<evidence type="ECO:0000256" key="5">
    <source>
        <dbReference type="ARBA" id="ARBA00022989"/>
    </source>
</evidence>
<keyword evidence="5 7" id="KW-1133">Transmembrane helix</keyword>
<dbReference type="GO" id="GO:0022857">
    <property type="term" value="F:transmembrane transporter activity"/>
    <property type="evidence" value="ECO:0007669"/>
    <property type="project" value="InterPro"/>
</dbReference>
<evidence type="ECO:0000256" key="3">
    <source>
        <dbReference type="ARBA" id="ARBA00022692"/>
    </source>
</evidence>
<dbReference type="Gene3D" id="1.20.1250.20">
    <property type="entry name" value="MFS general substrate transporter like domains"/>
    <property type="match status" value="1"/>
</dbReference>
<evidence type="ECO:0000256" key="2">
    <source>
        <dbReference type="ARBA" id="ARBA00005982"/>
    </source>
</evidence>
<keyword evidence="4" id="KW-0653">Protein transport</keyword>
<evidence type="ECO:0000256" key="1">
    <source>
        <dbReference type="ARBA" id="ARBA00004141"/>
    </source>
</evidence>
<evidence type="ECO:0000256" key="7">
    <source>
        <dbReference type="SAM" id="Phobius"/>
    </source>
</evidence>
<sequence length="351" mass="40606">MLQELIIFLLCIICFAVILASHSLFNSHLDTIPVNTANPIKLIVRVLCYARKHKYPENRSALTYWEEEAPSRLDPGKDKYGRPFTEEEVEDVKTILKLIPILIVNGFAVSFNGDIVADTNRKYYGCLELREGNIISGVYVFIILLHQFIIYPCFYKYIPSMLKRIGLGMGLIFAVNFYYTVLAFIGNYPIGDSFHCLTVLDGKSVTITHSWYIFSDIIVGVFLYINNVVLVEFFVAQCPKSMRGTIVGLWLCLRILRAYGILLFLPFLHYIKSGLPLDRGFYFFLSRDIFSVIAFVIYAFLAKRYKFRVRENEINIHMIAENHIIRNIEQEEENRIMERDYASNITITDSS</sequence>
<dbReference type="PANTHER" id="PTHR11654">
    <property type="entry name" value="OLIGOPEPTIDE TRANSPORTER-RELATED"/>
    <property type="match status" value="1"/>
</dbReference>
<dbReference type="InterPro" id="IPR036259">
    <property type="entry name" value="MFS_trans_sf"/>
</dbReference>
<feature type="transmembrane region" description="Helical" evidence="7">
    <location>
        <begin position="134"/>
        <end position="155"/>
    </location>
</feature>
<feature type="transmembrane region" description="Helical" evidence="7">
    <location>
        <begin position="210"/>
        <end position="235"/>
    </location>
</feature>
<feature type="chain" id="PRO_5010862330" evidence="8">
    <location>
        <begin position="21"/>
        <end position="351"/>
    </location>
</feature>
<dbReference type="OrthoDB" id="8904098at2759"/>
<protein>
    <submittedName>
        <fullName evidence="9">Uncharacterized protein</fullName>
    </submittedName>
</protein>
<organism evidence="9">
    <name type="scientific">Amphimedon queenslandica</name>
    <name type="common">Sponge</name>
    <dbReference type="NCBI Taxonomy" id="400682"/>
    <lineage>
        <taxon>Eukaryota</taxon>
        <taxon>Metazoa</taxon>
        <taxon>Porifera</taxon>
        <taxon>Demospongiae</taxon>
        <taxon>Heteroscleromorpha</taxon>
        <taxon>Haplosclerida</taxon>
        <taxon>Niphatidae</taxon>
        <taxon>Amphimedon</taxon>
    </lineage>
</organism>
<feature type="signal peptide" evidence="8">
    <location>
        <begin position="1"/>
        <end position="20"/>
    </location>
</feature>
<keyword evidence="3 7" id="KW-0812">Transmembrane</keyword>